<dbReference type="EMBL" id="KJ776836">
    <property type="protein sequence ID" value="AIA21383.1"/>
    <property type="molecule type" value="Genomic_DNA"/>
</dbReference>
<dbReference type="Gene3D" id="1.10.3460.10">
    <property type="entry name" value="Chlorophyll a/b binding protein domain"/>
    <property type="match status" value="1"/>
</dbReference>
<keyword evidence="1" id="KW-0472">Membrane</keyword>
<name>A0A059XGY8_9RHOD</name>
<dbReference type="AlphaFoldDB" id="A0A059XGY8"/>
<feature type="transmembrane region" description="Helical" evidence="1">
    <location>
        <begin position="20"/>
        <end position="44"/>
    </location>
</feature>
<dbReference type="SUPFAM" id="SSF103511">
    <property type="entry name" value="Chlorophyll a-b binding protein"/>
    <property type="match status" value="1"/>
</dbReference>
<geneLocation type="plastid" evidence="2"/>
<gene>
    <name evidence="2" type="primary">ycf17</name>
</gene>
<reference evidence="2" key="1">
    <citation type="journal article" date="2014" name="Sci. Rep.">
        <title>Minimally destructive sampling of type specimens of Pyropia (Bangiales, Rhodophyta) recovers complete plastid and mitochondrial genomes.</title>
        <authorList>
            <person name="Hughey J.R."/>
            <person name="Gabrielson P.W."/>
            <person name="Rohmer L."/>
            <person name="Tortolani J."/>
            <person name="Silva M."/>
            <person name="Miller K.A."/>
            <person name="Young J.D."/>
            <person name="Martell C."/>
            <person name="Ruediger E."/>
        </authorList>
    </citation>
    <scope>NUCLEOTIDE SEQUENCE</scope>
</reference>
<protein>
    <submittedName>
        <fullName evidence="2">Hypothetical chloroplast RF17</fullName>
    </submittedName>
</protein>
<evidence type="ECO:0000256" key="1">
    <source>
        <dbReference type="SAM" id="Phobius"/>
    </source>
</evidence>
<keyword evidence="2" id="KW-0934">Plastid</keyword>
<evidence type="ECO:0000313" key="2">
    <source>
        <dbReference type="EMBL" id="AIA21383.1"/>
    </source>
</evidence>
<sequence>MKKTLWLWGFTDNAETWNGRFAMIGFIAAILIEVITGQGILYLIGIMS</sequence>
<accession>A0A059XGY8</accession>
<keyword evidence="1" id="KW-0812">Transmembrane</keyword>
<proteinExistence type="predicted"/>
<keyword evidence="1" id="KW-1133">Transmembrane helix</keyword>
<organism evidence="2">
    <name type="scientific">Pyropia kanakaensis</name>
    <dbReference type="NCBI Taxonomy" id="139729"/>
    <lineage>
        <taxon>Eukaryota</taxon>
        <taxon>Rhodophyta</taxon>
        <taxon>Bangiophyceae</taxon>
        <taxon>Bangiales</taxon>
        <taxon>Bangiaceae</taxon>
        <taxon>Pyropia</taxon>
    </lineage>
</organism>